<keyword evidence="4" id="KW-0472">Membrane</keyword>
<sequence>MTMSTSTLLLTLVLAATSTMAFIVPTTQQSSYTSKFSNTKLHESLAIDGLVKKVIKEGTGPALERGQVASVKYSCYLPGTETKPFAQSEKQRMIVGDGQMIEGWELALLTMNVGERATVRIDDAAKFGYGEAGVPPIVPSNAPIEMEMEILSAEERLEMGAFANNEPLTPRTPKAIRAAYEARQSAKLQDEIENPPLEGLDYWKDKIKSYYFFGFFEGETGQQAPWFLRPSITFPIAFAIVGAAFYVSLKFGAISERGAQVTDELDELITLQGVLRDGFMMAFLDVSDKITV</sequence>
<keyword evidence="4" id="KW-0812">Transmembrane</keyword>
<dbReference type="PANTHER" id="PTHR46674">
    <property type="entry name" value="INACTIVE PEPTIDYL-PROLYL CIS-TRANS ISOMERASE FKBP6"/>
    <property type="match status" value="1"/>
</dbReference>
<keyword evidence="1" id="KW-0677">Repeat</keyword>
<evidence type="ECO:0000256" key="5">
    <source>
        <dbReference type="SAM" id="SignalP"/>
    </source>
</evidence>
<evidence type="ECO:0000259" key="6">
    <source>
        <dbReference type="PROSITE" id="PS50059"/>
    </source>
</evidence>
<keyword evidence="3" id="KW-0413">Isomerase</keyword>
<evidence type="ECO:0000313" key="7">
    <source>
        <dbReference type="EMBL" id="CAE4594024.1"/>
    </source>
</evidence>
<dbReference type="Pfam" id="PF00254">
    <property type="entry name" value="FKBP_C"/>
    <property type="match status" value="1"/>
</dbReference>
<dbReference type="EMBL" id="HBNS01009927">
    <property type="protein sequence ID" value="CAE4594024.1"/>
    <property type="molecule type" value="Transcribed_RNA"/>
</dbReference>
<keyword evidence="2" id="KW-0802">TPR repeat</keyword>
<dbReference type="SUPFAM" id="SSF54534">
    <property type="entry name" value="FKBP-like"/>
    <property type="match status" value="1"/>
</dbReference>
<dbReference type="AlphaFoldDB" id="A0A7S4QU46"/>
<feature type="signal peptide" evidence="5">
    <location>
        <begin position="1"/>
        <end position="21"/>
    </location>
</feature>
<keyword evidence="5" id="KW-0732">Signal</keyword>
<protein>
    <recommendedName>
        <fullName evidence="3">peptidylprolyl isomerase</fullName>
        <ecNumber evidence="3">5.2.1.8</ecNumber>
    </recommendedName>
</protein>
<dbReference type="EC" id="5.2.1.8" evidence="3"/>
<dbReference type="PANTHER" id="PTHR46674:SF1">
    <property type="entry name" value="INACTIVE PEPTIDYL-PROLYL CIS-TRANS ISOMERASE FKBP6"/>
    <property type="match status" value="1"/>
</dbReference>
<reference evidence="7" key="1">
    <citation type="submission" date="2021-01" db="EMBL/GenBank/DDBJ databases">
        <authorList>
            <person name="Corre E."/>
            <person name="Pelletier E."/>
            <person name="Niang G."/>
            <person name="Scheremetjew M."/>
            <person name="Finn R."/>
            <person name="Kale V."/>
            <person name="Holt S."/>
            <person name="Cochrane G."/>
            <person name="Meng A."/>
            <person name="Brown T."/>
            <person name="Cohen L."/>
        </authorList>
    </citation>
    <scope>NUCLEOTIDE SEQUENCE</scope>
    <source>
        <strain evidence="7">GSO104</strain>
    </source>
</reference>
<dbReference type="GO" id="GO:0003755">
    <property type="term" value="F:peptidyl-prolyl cis-trans isomerase activity"/>
    <property type="evidence" value="ECO:0007669"/>
    <property type="project" value="UniProtKB-KW"/>
</dbReference>
<evidence type="ECO:0000256" key="4">
    <source>
        <dbReference type="SAM" id="Phobius"/>
    </source>
</evidence>
<organism evidence="7">
    <name type="scientific">Ditylum brightwellii</name>
    <dbReference type="NCBI Taxonomy" id="49249"/>
    <lineage>
        <taxon>Eukaryota</taxon>
        <taxon>Sar</taxon>
        <taxon>Stramenopiles</taxon>
        <taxon>Ochrophyta</taxon>
        <taxon>Bacillariophyta</taxon>
        <taxon>Mediophyceae</taxon>
        <taxon>Lithodesmiophycidae</taxon>
        <taxon>Lithodesmiales</taxon>
        <taxon>Lithodesmiaceae</taxon>
        <taxon>Ditylum</taxon>
    </lineage>
</organism>
<evidence type="ECO:0000256" key="3">
    <source>
        <dbReference type="PROSITE-ProRule" id="PRU00277"/>
    </source>
</evidence>
<keyword evidence="4" id="KW-1133">Transmembrane helix</keyword>
<keyword evidence="3" id="KW-0697">Rotamase</keyword>
<evidence type="ECO:0000256" key="2">
    <source>
        <dbReference type="ARBA" id="ARBA00022803"/>
    </source>
</evidence>
<evidence type="ECO:0000256" key="1">
    <source>
        <dbReference type="ARBA" id="ARBA00022737"/>
    </source>
</evidence>
<name>A0A7S4QU46_9STRA</name>
<dbReference type="InterPro" id="IPR001179">
    <property type="entry name" value="PPIase_FKBP_dom"/>
</dbReference>
<gene>
    <name evidence="7" type="ORF">DBRI00130_LOCUS7999</name>
</gene>
<comment type="catalytic activity">
    <reaction evidence="3">
        <text>[protein]-peptidylproline (omega=180) = [protein]-peptidylproline (omega=0)</text>
        <dbReference type="Rhea" id="RHEA:16237"/>
        <dbReference type="Rhea" id="RHEA-COMP:10747"/>
        <dbReference type="Rhea" id="RHEA-COMP:10748"/>
        <dbReference type="ChEBI" id="CHEBI:83833"/>
        <dbReference type="ChEBI" id="CHEBI:83834"/>
        <dbReference type="EC" id="5.2.1.8"/>
    </reaction>
</comment>
<dbReference type="InterPro" id="IPR042282">
    <property type="entry name" value="FKBP6/shu"/>
</dbReference>
<dbReference type="Gene3D" id="3.10.50.40">
    <property type="match status" value="1"/>
</dbReference>
<feature type="domain" description="PPIase FKBP-type" evidence="6">
    <location>
        <begin position="66"/>
        <end position="154"/>
    </location>
</feature>
<proteinExistence type="predicted"/>
<accession>A0A7S4QU46</accession>
<feature type="transmembrane region" description="Helical" evidence="4">
    <location>
        <begin position="226"/>
        <end position="247"/>
    </location>
</feature>
<dbReference type="InterPro" id="IPR046357">
    <property type="entry name" value="PPIase_dom_sf"/>
</dbReference>
<feature type="chain" id="PRO_5031027544" description="peptidylprolyl isomerase" evidence="5">
    <location>
        <begin position="22"/>
        <end position="292"/>
    </location>
</feature>
<dbReference type="PROSITE" id="PS50059">
    <property type="entry name" value="FKBP_PPIASE"/>
    <property type="match status" value="1"/>
</dbReference>